<sequence>MKKPVLLLLLLLAAPTIRATWATDSYHVITTRADDEYDRYKKKGDDLYREGRYLEARRQYQNCLLVPNFENDPYAKEQIDNCTRGLSLRQQADDALQQGKGADAVNLYKQLLTVNANDAVTKAQLADYYERQGNTLFNQKRYAEARSQYQQALSYTTTRQGTIQLQLDNINRILNPPPSKRIGLKVATGAVAVGAAAYAAFLHSDFQNKRNAVIQLGQTADPTNSGSIGPDDLNRQYQDAYDAAQVAASKTGLFKACVGVAAVATLAEVYLLVRKPKAKPTAWQVHPATESWGLTLRRGF</sequence>
<dbReference type="InterPro" id="IPR019734">
    <property type="entry name" value="TPR_rpt"/>
</dbReference>
<feature type="repeat" description="TPR" evidence="3">
    <location>
        <begin position="126"/>
        <end position="159"/>
    </location>
</feature>
<name>A0A2T0TMX3_9BACT</name>
<keyword evidence="6" id="KW-1185">Reference proteome</keyword>
<accession>A0A2T0TMX3</accession>
<dbReference type="AlphaFoldDB" id="A0A2T0TMX3"/>
<gene>
    <name evidence="5" type="ORF">CLV58_10157</name>
</gene>
<evidence type="ECO:0000256" key="2">
    <source>
        <dbReference type="ARBA" id="ARBA00022803"/>
    </source>
</evidence>
<comment type="caution">
    <text evidence="5">The sequence shown here is derived from an EMBL/GenBank/DDBJ whole genome shotgun (WGS) entry which is preliminary data.</text>
</comment>
<organism evidence="5 6">
    <name type="scientific">Spirosoma oryzae</name>
    <dbReference type="NCBI Taxonomy" id="1469603"/>
    <lineage>
        <taxon>Bacteria</taxon>
        <taxon>Pseudomonadati</taxon>
        <taxon>Bacteroidota</taxon>
        <taxon>Cytophagia</taxon>
        <taxon>Cytophagales</taxon>
        <taxon>Cytophagaceae</taxon>
        <taxon>Spirosoma</taxon>
    </lineage>
</organism>
<evidence type="ECO:0000313" key="6">
    <source>
        <dbReference type="Proteomes" id="UP000238375"/>
    </source>
</evidence>
<dbReference type="EMBL" id="PVTE01000001">
    <property type="protein sequence ID" value="PRY46993.1"/>
    <property type="molecule type" value="Genomic_DNA"/>
</dbReference>
<dbReference type="RefSeq" id="WP_106135762.1">
    <property type="nucleotide sequence ID" value="NZ_PVTE01000001.1"/>
</dbReference>
<dbReference type="InterPro" id="IPR013105">
    <property type="entry name" value="TPR_2"/>
</dbReference>
<dbReference type="SMART" id="SM00028">
    <property type="entry name" value="TPR"/>
    <property type="match status" value="3"/>
</dbReference>
<dbReference type="SUPFAM" id="SSF48452">
    <property type="entry name" value="TPR-like"/>
    <property type="match status" value="1"/>
</dbReference>
<dbReference type="InterPro" id="IPR011990">
    <property type="entry name" value="TPR-like_helical_dom_sf"/>
</dbReference>
<keyword evidence="2 3" id="KW-0802">TPR repeat</keyword>
<evidence type="ECO:0000256" key="4">
    <source>
        <dbReference type="SAM" id="SignalP"/>
    </source>
</evidence>
<protein>
    <submittedName>
        <fullName evidence="5">Tetratricopeptide repeat protein</fullName>
    </submittedName>
</protein>
<evidence type="ECO:0000256" key="1">
    <source>
        <dbReference type="ARBA" id="ARBA00022737"/>
    </source>
</evidence>
<feature type="signal peptide" evidence="4">
    <location>
        <begin position="1"/>
        <end position="19"/>
    </location>
</feature>
<keyword evidence="1" id="KW-0677">Repeat</keyword>
<dbReference type="OrthoDB" id="944212at2"/>
<dbReference type="Gene3D" id="1.25.40.10">
    <property type="entry name" value="Tetratricopeptide repeat domain"/>
    <property type="match status" value="1"/>
</dbReference>
<dbReference type="PROSITE" id="PS50005">
    <property type="entry name" value="TPR"/>
    <property type="match status" value="1"/>
</dbReference>
<keyword evidence="4" id="KW-0732">Signal</keyword>
<dbReference type="Proteomes" id="UP000238375">
    <property type="component" value="Unassembled WGS sequence"/>
</dbReference>
<evidence type="ECO:0000313" key="5">
    <source>
        <dbReference type="EMBL" id="PRY46993.1"/>
    </source>
</evidence>
<dbReference type="Pfam" id="PF07719">
    <property type="entry name" value="TPR_2"/>
    <property type="match status" value="1"/>
</dbReference>
<feature type="chain" id="PRO_5015734990" evidence="4">
    <location>
        <begin position="20"/>
        <end position="300"/>
    </location>
</feature>
<proteinExistence type="predicted"/>
<evidence type="ECO:0000256" key="3">
    <source>
        <dbReference type="PROSITE-ProRule" id="PRU00339"/>
    </source>
</evidence>
<reference evidence="5 6" key="1">
    <citation type="submission" date="2018-03" db="EMBL/GenBank/DDBJ databases">
        <title>Genomic Encyclopedia of Archaeal and Bacterial Type Strains, Phase II (KMG-II): from individual species to whole genera.</title>
        <authorList>
            <person name="Goeker M."/>
        </authorList>
    </citation>
    <scope>NUCLEOTIDE SEQUENCE [LARGE SCALE GENOMIC DNA]</scope>
    <source>
        <strain evidence="5 6">DSM 28354</strain>
    </source>
</reference>